<gene>
    <name evidence="3" type="ORF">BEN47_16355</name>
</gene>
<evidence type="ECO:0008006" key="5">
    <source>
        <dbReference type="Google" id="ProtNLM"/>
    </source>
</evidence>
<name>A0A1G1T0Q4_9BACT</name>
<organism evidence="3 4">
    <name type="scientific">Hymenobacter lapidarius</name>
    <dbReference type="NCBI Taxonomy" id="1908237"/>
    <lineage>
        <taxon>Bacteria</taxon>
        <taxon>Pseudomonadati</taxon>
        <taxon>Bacteroidota</taxon>
        <taxon>Cytophagia</taxon>
        <taxon>Cytophagales</taxon>
        <taxon>Hymenobacteraceae</taxon>
        <taxon>Hymenobacter</taxon>
    </lineage>
</organism>
<dbReference type="AlphaFoldDB" id="A0A1G1T0Q4"/>
<keyword evidence="1" id="KW-0812">Transmembrane</keyword>
<feature type="signal peptide" evidence="2">
    <location>
        <begin position="1"/>
        <end position="24"/>
    </location>
</feature>
<protein>
    <recommendedName>
        <fullName evidence="5">ResB-like domain-containing protein</fullName>
    </recommendedName>
</protein>
<sequence length="541" mass="60258">MARCCTWLLLAALLPLHLSCNYYATRSQPVNSPALTTLADSKVFLVHQGTVTWQLVNPRLDGEVLEGTMAEPYQQLAAYSRAPLDGSSGRYRSLDRKVVLNLVHVYISEYELSDAQLVRIPVSAIQRIDLVEKDTGRTTASYLLGGLGVSAGVFVIVGIVALALKSSCPFVYAYDGSQYRFVGEAYAGAIFAPLERDDYLPLPGIVPQQHAYQLKLTNELQERQHTNVAELWVVAHPANTRVLLDQRGGVHTIAQPVPAESVVSGAGTSYTQQLAAPDHHTFLFNEDVAGTGASSITLTFAKPAQARTAKLVLRAQNSLWLDYLYGEFAKKFGAYYTEWARKEKQLPGATINQWMREQGMPLQVYIETTGGWQLVEHLPLVGPLAARDLVVPLDLANVTSSQVRVKLEGGFMFWELDYAALDSSPDQATTLEKCQPHSALDEQGQDQRDQLAADDAQYLKQPRPGMEVTLRYRSQLAAPAAQPQRSVFLRTKGYYEHIRHFEGAPNLLELYAFRKPGRFMEFSKEQYRRTARQLNLTALNH</sequence>
<evidence type="ECO:0000256" key="2">
    <source>
        <dbReference type="SAM" id="SignalP"/>
    </source>
</evidence>
<evidence type="ECO:0000313" key="3">
    <source>
        <dbReference type="EMBL" id="OGX84465.1"/>
    </source>
</evidence>
<feature type="chain" id="PRO_5009578657" description="ResB-like domain-containing protein" evidence="2">
    <location>
        <begin position="25"/>
        <end position="541"/>
    </location>
</feature>
<feature type="transmembrane region" description="Helical" evidence="1">
    <location>
        <begin position="142"/>
        <end position="164"/>
    </location>
</feature>
<dbReference type="Proteomes" id="UP000176294">
    <property type="component" value="Unassembled WGS sequence"/>
</dbReference>
<dbReference type="STRING" id="1908237.BEN47_16355"/>
<keyword evidence="1" id="KW-1133">Transmembrane helix</keyword>
<evidence type="ECO:0000313" key="4">
    <source>
        <dbReference type="Proteomes" id="UP000176294"/>
    </source>
</evidence>
<evidence type="ECO:0000256" key="1">
    <source>
        <dbReference type="SAM" id="Phobius"/>
    </source>
</evidence>
<comment type="caution">
    <text evidence="3">The sequence shown here is derived from an EMBL/GenBank/DDBJ whole genome shotgun (WGS) entry which is preliminary data.</text>
</comment>
<proteinExistence type="predicted"/>
<keyword evidence="1" id="KW-0472">Membrane</keyword>
<accession>A0A1G1T0Q4</accession>
<keyword evidence="2" id="KW-0732">Signal</keyword>
<reference evidence="3 4" key="1">
    <citation type="submission" date="2016-08" db="EMBL/GenBank/DDBJ databases">
        <title>Hymenobacter coccineus sp. nov., Hymenobacter lapidarius sp. nov. and Hymenobacter glacialis sp. nov., isolated from Antarctic soil.</title>
        <authorList>
            <person name="Sedlacek I."/>
            <person name="Kralova S."/>
            <person name="Kyrova K."/>
            <person name="Maslanova I."/>
            <person name="Stankova E."/>
            <person name="Vrbovska V."/>
            <person name="Nemec M."/>
            <person name="Bartak M."/>
            <person name="Svec P."/>
            <person name="Busse H.-J."/>
            <person name="Pantucek R."/>
        </authorList>
    </citation>
    <scope>NUCLEOTIDE SEQUENCE [LARGE SCALE GENOMIC DNA]</scope>
    <source>
        <strain evidence="3 4">CCM 8643</strain>
    </source>
</reference>
<keyword evidence="4" id="KW-1185">Reference proteome</keyword>
<dbReference type="EMBL" id="MDZB01000119">
    <property type="protein sequence ID" value="OGX84465.1"/>
    <property type="molecule type" value="Genomic_DNA"/>
</dbReference>